<evidence type="ECO:0000313" key="3">
    <source>
        <dbReference type="Proteomes" id="UP000279911"/>
    </source>
</evidence>
<protein>
    <submittedName>
        <fullName evidence="2">DUF4253 domain-containing protein</fullName>
    </submittedName>
</protein>
<dbReference type="EMBL" id="RSFW01000006">
    <property type="protein sequence ID" value="RSD28841.1"/>
    <property type="molecule type" value="Genomic_DNA"/>
</dbReference>
<dbReference type="Proteomes" id="UP000279911">
    <property type="component" value="Unassembled WGS sequence"/>
</dbReference>
<dbReference type="Pfam" id="PF14062">
    <property type="entry name" value="DUF4253"/>
    <property type="match status" value="1"/>
</dbReference>
<reference evidence="3" key="1">
    <citation type="submission" date="2018-12" db="EMBL/GenBank/DDBJ databases">
        <title>Bacillus chawlae sp. nov., Bacillus glennii sp. nov., and Bacillus saganii sp. nov. Isolated from the Vehicle Assembly Building at Kennedy Space Center where the Viking Spacecraft were Assembled.</title>
        <authorList>
            <person name="Seuylemezian A."/>
            <person name="Vaishampayan P."/>
        </authorList>
    </citation>
    <scope>NUCLEOTIDE SEQUENCE [LARGE SCALE GENOMIC DNA]</scope>
    <source>
        <strain evidence="3">DSM 13966</strain>
    </source>
</reference>
<dbReference type="AlphaFoldDB" id="A0A3R9F324"/>
<organism evidence="2 3">
    <name type="scientific">Mesobacillus subterraneus</name>
    <dbReference type="NCBI Taxonomy" id="285983"/>
    <lineage>
        <taxon>Bacteria</taxon>
        <taxon>Bacillati</taxon>
        <taxon>Bacillota</taxon>
        <taxon>Bacilli</taxon>
        <taxon>Bacillales</taxon>
        <taxon>Bacillaceae</taxon>
        <taxon>Mesobacillus</taxon>
    </lineage>
</organism>
<evidence type="ECO:0000259" key="1">
    <source>
        <dbReference type="Pfam" id="PF14062"/>
    </source>
</evidence>
<name>A0A3R9F324_9BACI</name>
<comment type="caution">
    <text evidence="2">The sequence shown here is derived from an EMBL/GenBank/DDBJ whole genome shotgun (WGS) entry which is preliminary data.</text>
</comment>
<gene>
    <name evidence="2" type="ORF">EJA10_04535</name>
</gene>
<dbReference type="OrthoDB" id="4827574at2"/>
<accession>A0A3R9F324</accession>
<dbReference type="RefSeq" id="WP_125478803.1">
    <property type="nucleotide sequence ID" value="NZ_RSFW01000006.1"/>
</dbReference>
<sequence>MNWKKIFTFGRSQETEVNPEEAGISTEALSVVKQNSNSRLLPFYRTDMYTENPPELAGLKINTKEDEAEELVLKLRKELNQLGYHAFICDHERSQIAVIKGTDQMDILSVQQTNGDNYDISNEMVIKKLEEWHKKYPFTIIGADFDWVEANFIVFPGKKDLKSFAKEAYKFCPDIVEQGAGSLGELIEEMEETKKLYLWWD</sequence>
<evidence type="ECO:0000313" key="2">
    <source>
        <dbReference type="EMBL" id="RSD28841.1"/>
    </source>
</evidence>
<dbReference type="InterPro" id="IPR025349">
    <property type="entry name" value="DUF4253"/>
</dbReference>
<proteinExistence type="predicted"/>
<feature type="domain" description="DUF4253" evidence="1">
    <location>
        <begin position="96"/>
        <end position="201"/>
    </location>
</feature>